<reference evidence="2 3" key="1">
    <citation type="journal article" date="2018" name="Environ. Microbiol.">
        <title>Isolation and genomic characterization of Novimethylophilus kurashikiensis gen. nov. sp. nov., a new lanthanide-dependent methylotrophic species of Methylophilaceae.</title>
        <authorList>
            <person name="Lv H."/>
            <person name="Sahin N."/>
            <person name="Tani A."/>
        </authorList>
    </citation>
    <scope>NUCLEOTIDE SEQUENCE [LARGE SCALE GENOMIC DNA]</scope>
    <source>
        <strain evidence="2 3">La2-4</strain>
    </source>
</reference>
<dbReference type="EMBL" id="BDOQ01000013">
    <property type="protein sequence ID" value="GBG14984.1"/>
    <property type="molecule type" value="Genomic_DNA"/>
</dbReference>
<proteinExistence type="predicted"/>
<organism evidence="2 3">
    <name type="scientific">Novimethylophilus kurashikiensis</name>
    <dbReference type="NCBI Taxonomy" id="1825523"/>
    <lineage>
        <taxon>Bacteria</taxon>
        <taxon>Pseudomonadati</taxon>
        <taxon>Pseudomonadota</taxon>
        <taxon>Betaproteobacteria</taxon>
        <taxon>Nitrosomonadales</taxon>
        <taxon>Methylophilaceae</taxon>
        <taxon>Novimethylophilus</taxon>
    </lineage>
</organism>
<evidence type="ECO:0000259" key="1">
    <source>
        <dbReference type="Pfam" id="PF01636"/>
    </source>
</evidence>
<dbReference type="OrthoDB" id="179763at2"/>
<keyword evidence="3" id="KW-1185">Reference proteome</keyword>
<dbReference type="Pfam" id="PF01636">
    <property type="entry name" value="APH"/>
    <property type="match status" value="1"/>
</dbReference>
<sequence>MSLAQLMPRLATLRDEQAEARSEVAWKVLYARRSQPLLVPTDPLRARQAVGFFIRNPLLRFWGKTLLALDQWMPGSGLLSTVKLSQFPSGVLFGTRNLEATALYCGYPGPLQKLTMYYPGDKDEPPRVVKIALQASADPAIEQEAHWLSTLGHVPETADYLPRLLGHGKLPCGRRYLAMLALPQGRRVQRFTEMHHQFLSVLARQHVTIKPWRESDPFLRLQRRMLAVLPLVEPQYCELIQNVFMEIEQGIGGLPLPTCMVHSDFTPWNLGIADGRLFVFDWEYAEANGNPLHDFLHFHLMPRALQRWPMRSALMPLLVADAASHGKELFGADSGVAEACGPLVLHYLLDTVTFYTEASRHLDPRHPVVRDYVRLLECREEWLPRNTLGEPSDESRR</sequence>
<dbReference type="AlphaFoldDB" id="A0A2R5FF10"/>
<feature type="domain" description="Aminoglycoside phosphotransferase" evidence="1">
    <location>
        <begin position="117"/>
        <end position="299"/>
    </location>
</feature>
<dbReference type="Proteomes" id="UP000245081">
    <property type="component" value="Unassembled WGS sequence"/>
</dbReference>
<protein>
    <submittedName>
        <fullName evidence="2">Cyanate hydratase</fullName>
    </submittedName>
</protein>
<evidence type="ECO:0000313" key="2">
    <source>
        <dbReference type="EMBL" id="GBG14984.1"/>
    </source>
</evidence>
<dbReference type="InterPro" id="IPR002575">
    <property type="entry name" value="Aminoglycoside_PTrfase"/>
</dbReference>
<dbReference type="Gene3D" id="3.90.1200.10">
    <property type="match status" value="1"/>
</dbReference>
<dbReference type="RefSeq" id="WP_109016158.1">
    <property type="nucleotide sequence ID" value="NZ_BDOQ01000013.1"/>
</dbReference>
<name>A0A2R5FF10_9PROT</name>
<gene>
    <name evidence="2" type="ORF">NMK_2585</name>
</gene>
<comment type="caution">
    <text evidence="2">The sequence shown here is derived from an EMBL/GenBank/DDBJ whole genome shotgun (WGS) entry which is preliminary data.</text>
</comment>
<accession>A0A2R5FF10</accession>
<dbReference type="SUPFAM" id="SSF56112">
    <property type="entry name" value="Protein kinase-like (PK-like)"/>
    <property type="match status" value="1"/>
</dbReference>
<evidence type="ECO:0000313" key="3">
    <source>
        <dbReference type="Proteomes" id="UP000245081"/>
    </source>
</evidence>
<dbReference type="InterPro" id="IPR011009">
    <property type="entry name" value="Kinase-like_dom_sf"/>
</dbReference>